<sequence length="252" mass="27909">MMTKNSAWENYRSLTNARIALGRAGGSLTTSEMLSFRSDHALAKDAVWTDLNIEDLKEQLESIGCSTLSLQSKANNREVFIQRPDLGRVLNQSSIDLLNANKKQYDISISIADGLSAMAIQKHAINFLESLLPKLSSFNLAPISIINQGRVAISDSVGQLLKSKIAIILIGERPGLTSPYSMGIYFTYGPKIGNTDEKRNCISNIRKEGLSYEYAAQKLVFLLTESLRNKLSGVDLKDTFDNRLLKDESTEN</sequence>
<evidence type="ECO:0000256" key="5">
    <source>
        <dbReference type="HAMAP-Rule" id="MF_00601"/>
    </source>
</evidence>
<keyword evidence="2 5" id="KW-0456">Lyase</keyword>
<evidence type="ECO:0000313" key="6">
    <source>
        <dbReference type="EMBL" id="HEA19456.1"/>
    </source>
</evidence>
<comment type="similarity">
    <text evidence="5">Belongs to the EutC family.</text>
</comment>
<dbReference type="PANTHER" id="PTHR39330">
    <property type="entry name" value="ETHANOLAMINE AMMONIA-LYASE LIGHT CHAIN"/>
    <property type="match status" value="1"/>
</dbReference>
<name>A0A831VM71_9FLAO</name>
<accession>A0A831VM71</accession>
<dbReference type="GO" id="GO:0009350">
    <property type="term" value="C:ethanolamine ammonia-lyase complex"/>
    <property type="evidence" value="ECO:0007669"/>
    <property type="project" value="UniProtKB-UniRule"/>
</dbReference>
<keyword evidence="4 5" id="KW-1283">Bacterial microcompartment</keyword>
<dbReference type="GO" id="GO:0006520">
    <property type="term" value="P:amino acid metabolic process"/>
    <property type="evidence" value="ECO:0007669"/>
    <property type="project" value="InterPro"/>
</dbReference>
<comment type="catalytic activity">
    <reaction evidence="5">
        <text>ethanolamine = acetaldehyde + NH4(+)</text>
        <dbReference type="Rhea" id="RHEA:15313"/>
        <dbReference type="ChEBI" id="CHEBI:15343"/>
        <dbReference type="ChEBI" id="CHEBI:28938"/>
        <dbReference type="ChEBI" id="CHEBI:57603"/>
        <dbReference type="EC" id="4.3.1.7"/>
    </reaction>
</comment>
<comment type="cofactor">
    <cofactor evidence="5">
        <name>adenosylcob(III)alamin</name>
        <dbReference type="ChEBI" id="CHEBI:18408"/>
    </cofactor>
    <text evidence="5">Binds between the large and small subunits.</text>
</comment>
<comment type="subcellular location">
    <subcellularLocation>
        <location evidence="5">Bacterial microcompartment</location>
    </subcellularLocation>
</comment>
<dbReference type="EC" id="4.3.1.7" evidence="5"/>
<dbReference type="Pfam" id="PF05985">
    <property type="entry name" value="EutC"/>
    <property type="match status" value="1"/>
</dbReference>
<evidence type="ECO:0000256" key="3">
    <source>
        <dbReference type="ARBA" id="ARBA00023285"/>
    </source>
</evidence>
<evidence type="ECO:0000256" key="2">
    <source>
        <dbReference type="ARBA" id="ARBA00023239"/>
    </source>
</evidence>
<dbReference type="InterPro" id="IPR042255">
    <property type="entry name" value="EutC_N"/>
</dbReference>
<dbReference type="AlphaFoldDB" id="A0A831VM71"/>
<dbReference type="HAMAP" id="MF_00601">
    <property type="entry name" value="EutC"/>
    <property type="match status" value="1"/>
</dbReference>
<evidence type="ECO:0000256" key="1">
    <source>
        <dbReference type="ARBA" id="ARBA00022628"/>
    </source>
</evidence>
<keyword evidence="1 5" id="KW-0846">Cobalamin</keyword>
<dbReference type="GO" id="GO:0031419">
    <property type="term" value="F:cobalamin binding"/>
    <property type="evidence" value="ECO:0007669"/>
    <property type="project" value="UniProtKB-UniRule"/>
</dbReference>
<gene>
    <name evidence="5" type="primary">eutC</name>
    <name evidence="6" type="ORF">ENH87_00870</name>
</gene>
<dbReference type="Gene3D" id="1.10.30.40">
    <property type="entry name" value="Ethanolamine ammonia-lyase light chain (EutC), N-terminal domain"/>
    <property type="match status" value="1"/>
</dbReference>
<dbReference type="UniPathway" id="UPA00560"/>
<dbReference type="NCBIfam" id="NF003971">
    <property type="entry name" value="PRK05465.1"/>
    <property type="match status" value="1"/>
</dbReference>
<dbReference type="PANTHER" id="PTHR39330:SF1">
    <property type="entry name" value="ETHANOLAMINE AMMONIA-LYASE SMALL SUBUNIT"/>
    <property type="match status" value="1"/>
</dbReference>
<dbReference type="GO" id="GO:0008851">
    <property type="term" value="F:ethanolamine ammonia-lyase activity"/>
    <property type="evidence" value="ECO:0007669"/>
    <property type="project" value="UniProtKB-UniRule"/>
</dbReference>
<dbReference type="GO" id="GO:0031471">
    <property type="term" value="C:ethanolamine degradation polyhedral organelle"/>
    <property type="evidence" value="ECO:0007669"/>
    <property type="project" value="UniProtKB-UniRule"/>
</dbReference>
<feature type="binding site" evidence="5">
    <location>
        <position position="151"/>
    </location>
    <ligand>
        <name>adenosylcob(III)alamin</name>
        <dbReference type="ChEBI" id="CHEBI:18408"/>
    </ligand>
</feature>
<comment type="subunit">
    <text evidence="5">The basic unit is a heterodimer which dimerizes to form tetramers. The heterotetramers trimerize; 6 large subunits form a core ring with 6 small subunits projecting outwards.</text>
</comment>
<dbReference type="InterPro" id="IPR042251">
    <property type="entry name" value="EutC_C"/>
</dbReference>
<keyword evidence="3 5" id="KW-0170">Cobalt</keyword>
<evidence type="ECO:0000256" key="4">
    <source>
        <dbReference type="ARBA" id="ARBA00024446"/>
    </source>
</evidence>
<proteinExistence type="inferred from homology"/>
<feature type="binding site" evidence="5">
    <location>
        <position position="201"/>
    </location>
    <ligand>
        <name>adenosylcob(III)alamin</name>
        <dbReference type="ChEBI" id="CHEBI:18408"/>
    </ligand>
</feature>
<dbReference type="EMBL" id="DRGL01000008">
    <property type="protein sequence ID" value="HEA19456.1"/>
    <property type="molecule type" value="Genomic_DNA"/>
</dbReference>
<organism evidence="6">
    <name type="scientific">Pricia antarctica</name>
    <dbReference type="NCBI Taxonomy" id="641691"/>
    <lineage>
        <taxon>Bacteria</taxon>
        <taxon>Pseudomonadati</taxon>
        <taxon>Bacteroidota</taxon>
        <taxon>Flavobacteriia</taxon>
        <taxon>Flavobacteriales</taxon>
        <taxon>Flavobacteriaceae</taxon>
        <taxon>Pricia</taxon>
    </lineage>
</organism>
<dbReference type="PIRSF" id="PIRSF018982">
    <property type="entry name" value="EutC"/>
    <property type="match status" value="1"/>
</dbReference>
<dbReference type="Proteomes" id="UP000886191">
    <property type="component" value="Unassembled WGS sequence"/>
</dbReference>
<comment type="pathway">
    <text evidence="5">Amine and polyamine degradation; ethanolamine degradation.</text>
</comment>
<dbReference type="InterPro" id="IPR009246">
    <property type="entry name" value="EutC"/>
</dbReference>
<feature type="binding site" evidence="5">
    <location>
        <position position="172"/>
    </location>
    <ligand>
        <name>adenosylcob(III)alamin</name>
        <dbReference type="ChEBI" id="CHEBI:18408"/>
    </ligand>
</feature>
<comment type="function">
    <text evidence="5">Catalyzes the deamination of various vicinal amino-alcohols to oxo compounds. Allows this organism to utilize ethanolamine as the sole source of nitrogen and carbon in the presence of external vitamin B12.</text>
</comment>
<comment type="caution">
    <text evidence="6">The sequence shown here is derived from an EMBL/GenBank/DDBJ whole genome shotgun (WGS) entry which is preliminary data.</text>
</comment>
<dbReference type="GO" id="GO:0046336">
    <property type="term" value="P:ethanolamine catabolic process"/>
    <property type="evidence" value="ECO:0007669"/>
    <property type="project" value="UniProtKB-UniRule"/>
</dbReference>
<dbReference type="Gene3D" id="3.40.50.11240">
    <property type="entry name" value="Ethanolamine ammonia-lyase light chain (EutC)"/>
    <property type="match status" value="1"/>
</dbReference>
<protein>
    <recommendedName>
        <fullName evidence="5">Ethanolamine ammonia-lyase small subunit</fullName>
        <shortName evidence="5">EAL small subunit</shortName>
        <ecNumber evidence="5">4.3.1.7</ecNumber>
    </recommendedName>
</protein>
<reference evidence="6" key="1">
    <citation type="journal article" date="2020" name="mSystems">
        <title>Genome- and Community-Level Interaction Insights into Carbon Utilization and Element Cycling Functions of Hydrothermarchaeota in Hydrothermal Sediment.</title>
        <authorList>
            <person name="Zhou Z."/>
            <person name="Liu Y."/>
            <person name="Xu W."/>
            <person name="Pan J."/>
            <person name="Luo Z.H."/>
            <person name="Li M."/>
        </authorList>
    </citation>
    <scope>NUCLEOTIDE SEQUENCE [LARGE SCALE GENOMIC DNA]</scope>
    <source>
        <strain evidence="6">HyVt-345</strain>
    </source>
</reference>